<feature type="region of interest" description="Disordered" evidence="1">
    <location>
        <begin position="1"/>
        <end position="25"/>
    </location>
</feature>
<evidence type="ECO:0000313" key="2">
    <source>
        <dbReference type="EMBL" id="OYQ29306.1"/>
    </source>
</evidence>
<dbReference type="AlphaFoldDB" id="A0A255YJ91"/>
<dbReference type="EMBL" id="NOXT01000106">
    <property type="protein sequence ID" value="OYQ29306.1"/>
    <property type="molecule type" value="Genomic_DNA"/>
</dbReference>
<proteinExistence type="predicted"/>
<gene>
    <name evidence="2" type="ORF">CHU93_08190</name>
</gene>
<reference evidence="2 3" key="1">
    <citation type="submission" date="2017-07" db="EMBL/GenBank/DDBJ databases">
        <title>Sandarakinorhabdus cyanobacteriorum sp. nov., a novel bacterium isolated from cyanobacterial aggregates in a eutrophic lake.</title>
        <authorList>
            <person name="Cai H."/>
        </authorList>
    </citation>
    <scope>NUCLEOTIDE SEQUENCE [LARGE SCALE GENOMIC DNA]</scope>
    <source>
        <strain evidence="2 3">TH057</strain>
    </source>
</reference>
<dbReference type="Proteomes" id="UP000216991">
    <property type="component" value="Unassembled WGS sequence"/>
</dbReference>
<keyword evidence="3" id="KW-1185">Reference proteome</keyword>
<evidence type="ECO:0000256" key="1">
    <source>
        <dbReference type="SAM" id="MobiDB-lite"/>
    </source>
</evidence>
<name>A0A255YJ91_9SPHN</name>
<sequence>MFVRHEAEFPWDGGRGSGPQQPPDPLPPHLRDLLWCLRRTAMLRPLGQGRDAHVHLLLQRGFGDGGLGLEHLLRCLVVGLARRATRPIHLHQPCRPQISDDEWRLLTGLAEAARPDRVAAVLAPLVGSRGAELAPVLAGIAALLPR</sequence>
<dbReference type="RefSeq" id="WP_094473602.1">
    <property type="nucleotide sequence ID" value="NZ_NOXT01000106.1"/>
</dbReference>
<accession>A0A255YJ91</accession>
<comment type="caution">
    <text evidence="2">The sequence shown here is derived from an EMBL/GenBank/DDBJ whole genome shotgun (WGS) entry which is preliminary data.</text>
</comment>
<dbReference type="OrthoDB" id="7596697at2"/>
<protein>
    <submittedName>
        <fullName evidence="2">Uncharacterized protein</fullName>
    </submittedName>
</protein>
<evidence type="ECO:0000313" key="3">
    <source>
        <dbReference type="Proteomes" id="UP000216991"/>
    </source>
</evidence>
<organism evidence="2 3">
    <name type="scientific">Sandarakinorhabdus cyanobacteriorum</name>
    <dbReference type="NCBI Taxonomy" id="1981098"/>
    <lineage>
        <taxon>Bacteria</taxon>
        <taxon>Pseudomonadati</taxon>
        <taxon>Pseudomonadota</taxon>
        <taxon>Alphaproteobacteria</taxon>
        <taxon>Sphingomonadales</taxon>
        <taxon>Sphingosinicellaceae</taxon>
        <taxon>Sandarakinorhabdus</taxon>
    </lineage>
</organism>